<evidence type="ECO:0000313" key="11">
    <source>
        <dbReference type="Proteomes" id="UP001225316"/>
    </source>
</evidence>
<evidence type="ECO:0000259" key="8">
    <source>
        <dbReference type="Pfam" id="PF25944"/>
    </source>
</evidence>
<dbReference type="InterPro" id="IPR058624">
    <property type="entry name" value="MdtA-like_HH"/>
</dbReference>
<keyword evidence="3" id="KW-0175">Coiled coil</keyword>
<protein>
    <submittedName>
        <fullName evidence="10">Efflux RND transporter periplasmic adaptor subunit</fullName>
    </submittedName>
</protein>
<evidence type="ECO:0000256" key="4">
    <source>
        <dbReference type="SAM" id="MobiDB-lite"/>
    </source>
</evidence>
<comment type="subcellular location">
    <subcellularLocation>
        <location evidence="1">Cell envelope</location>
    </subcellularLocation>
</comment>
<dbReference type="Pfam" id="PF25876">
    <property type="entry name" value="HH_MFP_RND"/>
    <property type="match status" value="1"/>
</dbReference>
<dbReference type="SUPFAM" id="SSF111369">
    <property type="entry name" value="HlyD-like secretion proteins"/>
    <property type="match status" value="1"/>
</dbReference>
<feature type="coiled-coil region" evidence="3">
    <location>
        <begin position="115"/>
        <end position="173"/>
    </location>
</feature>
<dbReference type="Pfam" id="PF25944">
    <property type="entry name" value="Beta-barrel_RND"/>
    <property type="match status" value="1"/>
</dbReference>
<organism evidence="10 11">
    <name type="scientific">Thalassobacterium maritimum</name>
    <dbReference type="NCBI Taxonomy" id="3041265"/>
    <lineage>
        <taxon>Bacteria</taxon>
        <taxon>Pseudomonadati</taxon>
        <taxon>Verrucomicrobiota</taxon>
        <taxon>Opitutia</taxon>
        <taxon>Puniceicoccales</taxon>
        <taxon>Coraliomargaritaceae</taxon>
        <taxon>Thalassobacterium</taxon>
    </lineage>
</organism>
<dbReference type="Gene3D" id="2.40.50.100">
    <property type="match status" value="1"/>
</dbReference>
<accession>A0ABU1AV43</accession>
<name>A0ABU1AV43_9BACT</name>
<feature type="domain" description="Multidrug resistance protein MdtA-like C-terminal permuted SH3" evidence="9">
    <location>
        <begin position="315"/>
        <end position="377"/>
    </location>
</feature>
<dbReference type="Pfam" id="PF25917">
    <property type="entry name" value="BSH_RND"/>
    <property type="match status" value="1"/>
</dbReference>
<evidence type="ECO:0000259" key="9">
    <source>
        <dbReference type="Pfam" id="PF25967"/>
    </source>
</evidence>
<feature type="domain" description="Multidrug resistance protein MdtA-like barrel-sandwich hybrid" evidence="7">
    <location>
        <begin position="74"/>
        <end position="216"/>
    </location>
</feature>
<dbReference type="Gene3D" id="1.10.287.470">
    <property type="entry name" value="Helix hairpin bin"/>
    <property type="match status" value="1"/>
</dbReference>
<keyword evidence="5" id="KW-0732">Signal</keyword>
<dbReference type="Proteomes" id="UP001225316">
    <property type="component" value="Unassembled WGS sequence"/>
</dbReference>
<dbReference type="InterPro" id="IPR058627">
    <property type="entry name" value="MdtA-like_C"/>
</dbReference>
<evidence type="ECO:0000313" key="10">
    <source>
        <dbReference type="EMBL" id="MDQ8207951.1"/>
    </source>
</evidence>
<dbReference type="Gene3D" id="2.40.420.20">
    <property type="match status" value="1"/>
</dbReference>
<evidence type="ECO:0000256" key="1">
    <source>
        <dbReference type="ARBA" id="ARBA00004196"/>
    </source>
</evidence>
<dbReference type="InterPro" id="IPR058626">
    <property type="entry name" value="MdtA-like_b-barrel"/>
</dbReference>
<dbReference type="EMBL" id="JARXHW010000022">
    <property type="protein sequence ID" value="MDQ8207951.1"/>
    <property type="molecule type" value="Genomic_DNA"/>
</dbReference>
<feature type="domain" description="Multidrug resistance protein MdtA-like beta-barrel" evidence="8">
    <location>
        <begin position="221"/>
        <end position="310"/>
    </location>
</feature>
<evidence type="ECO:0000256" key="3">
    <source>
        <dbReference type="SAM" id="Coils"/>
    </source>
</evidence>
<feature type="chain" id="PRO_5046943146" evidence="5">
    <location>
        <begin position="35"/>
        <end position="402"/>
    </location>
</feature>
<dbReference type="NCBIfam" id="TIGR01730">
    <property type="entry name" value="RND_mfp"/>
    <property type="match status" value="1"/>
</dbReference>
<feature type="domain" description="Multidrug resistance protein MdtA-like alpha-helical hairpin" evidence="6">
    <location>
        <begin position="114"/>
        <end position="184"/>
    </location>
</feature>
<dbReference type="RefSeq" id="WP_308950319.1">
    <property type="nucleotide sequence ID" value="NZ_JARXHW010000022.1"/>
</dbReference>
<proteinExistence type="inferred from homology"/>
<comment type="similarity">
    <text evidence="2">Belongs to the membrane fusion protein (MFP) (TC 8.A.1) family.</text>
</comment>
<dbReference type="PANTHER" id="PTHR30158:SF3">
    <property type="entry name" value="MULTIDRUG EFFLUX PUMP SUBUNIT ACRA-RELATED"/>
    <property type="match status" value="1"/>
</dbReference>
<reference evidence="10 11" key="1">
    <citation type="submission" date="2023-04" db="EMBL/GenBank/DDBJ databases">
        <title>A novel bacteria isolated from coastal sediment.</title>
        <authorList>
            <person name="Liu X.-J."/>
            <person name="Du Z.-J."/>
        </authorList>
    </citation>
    <scope>NUCLEOTIDE SEQUENCE [LARGE SCALE GENOMIC DNA]</scope>
    <source>
        <strain evidence="10 11">SDUM461003</strain>
    </source>
</reference>
<keyword evidence="11" id="KW-1185">Reference proteome</keyword>
<gene>
    <name evidence="10" type="ORF">QEH52_10540</name>
</gene>
<feature type="region of interest" description="Disordered" evidence="4">
    <location>
        <begin position="382"/>
        <end position="402"/>
    </location>
</feature>
<evidence type="ECO:0000259" key="7">
    <source>
        <dbReference type="Pfam" id="PF25917"/>
    </source>
</evidence>
<dbReference type="InterPro" id="IPR058625">
    <property type="entry name" value="MdtA-like_BSH"/>
</dbReference>
<comment type="caution">
    <text evidence="10">The sequence shown here is derived from an EMBL/GenBank/DDBJ whole genome shotgun (WGS) entry which is preliminary data.</text>
</comment>
<evidence type="ECO:0000256" key="5">
    <source>
        <dbReference type="SAM" id="SignalP"/>
    </source>
</evidence>
<feature type="signal peptide" evidence="5">
    <location>
        <begin position="1"/>
        <end position="34"/>
    </location>
</feature>
<dbReference type="Pfam" id="PF25967">
    <property type="entry name" value="RND-MFP_C"/>
    <property type="match status" value="1"/>
</dbReference>
<dbReference type="InterPro" id="IPR006143">
    <property type="entry name" value="RND_pump_MFP"/>
</dbReference>
<dbReference type="Gene3D" id="2.40.30.170">
    <property type="match status" value="1"/>
</dbReference>
<dbReference type="PANTHER" id="PTHR30158">
    <property type="entry name" value="ACRA/E-RELATED COMPONENT OF DRUG EFFLUX TRANSPORTER"/>
    <property type="match status" value="1"/>
</dbReference>
<evidence type="ECO:0000259" key="6">
    <source>
        <dbReference type="Pfam" id="PF25876"/>
    </source>
</evidence>
<evidence type="ECO:0000256" key="2">
    <source>
        <dbReference type="ARBA" id="ARBA00009477"/>
    </source>
</evidence>
<dbReference type="PROSITE" id="PS51257">
    <property type="entry name" value="PROKAR_LIPOPROTEIN"/>
    <property type="match status" value="1"/>
</dbReference>
<sequence length="402" mass="43128">MKTQPSSFRPFTRIAVSLALVGQLLVLSACNQDADTNTSSQASAAPALPVSVHQVETEPVTLKRELSGRTSPLRIAEVRARVNGIIEKRHFVEGAMVQAGELLYQIDPAPYQAQLDAAQANLERVEASYASAQQQAERYKTLVETNAVSRQNYDDANAAALALKAEIAAAKASLRVAEINLGYTRVTAPITGRIGQSEVTEGAYVQQASATLLSTIQQLDTLYLDLNESAEEVLQLQEDLATGKLENSNKENASIEVILADGSLYPELGSLQFSDVSVNTTTGTVKLRATLPNPDAKLLPGMFLRARLIEGIDPDAILVPHSLVGRNSKGQATVYLVNEQNTVEVRIVETDRSIGNAWLITDGLQAGERIISNNLQKIRPGMAVQPQAATSSDASNDEAPTA</sequence>